<gene>
    <name evidence="7" type="ORF">HNQ94_000915</name>
</gene>
<reference evidence="7 8" key="1">
    <citation type="submission" date="2020-08" db="EMBL/GenBank/DDBJ databases">
        <title>Genomic Encyclopedia of Type Strains, Phase IV (KMG-IV): sequencing the most valuable type-strain genomes for metagenomic binning, comparative biology and taxonomic classification.</title>
        <authorList>
            <person name="Goeker M."/>
        </authorList>
    </citation>
    <scope>NUCLEOTIDE SEQUENCE [LARGE SCALE GENOMIC DNA]</scope>
    <source>
        <strain evidence="7 8">DSM 19612</strain>
    </source>
</reference>
<dbReference type="SUPFAM" id="SSF46689">
    <property type="entry name" value="Homeodomain-like"/>
    <property type="match status" value="1"/>
</dbReference>
<dbReference type="PROSITE" id="PS01081">
    <property type="entry name" value="HTH_TETR_1"/>
    <property type="match status" value="1"/>
</dbReference>
<dbReference type="Gene3D" id="1.10.357.10">
    <property type="entry name" value="Tetracycline Repressor, domain 2"/>
    <property type="match status" value="1"/>
</dbReference>
<evidence type="ECO:0000313" key="8">
    <source>
        <dbReference type="Proteomes" id="UP000581688"/>
    </source>
</evidence>
<keyword evidence="8" id="KW-1185">Reference proteome</keyword>
<evidence type="ECO:0000256" key="2">
    <source>
        <dbReference type="ARBA" id="ARBA00023015"/>
    </source>
</evidence>
<evidence type="ECO:0000259" key="6">
    <source>
        <dbReference type="PROSITE" id="PS50977"/>
    </source>
</evidence>
<dbReference type="GO" id="GO:0003677">
    <property type="term" value="F:DNA binding"/>
    <property type="evidence" value="ECO:0007669"/>
    <property type="project" value="UniProtKB-UniRule"/>
</dbReference>
<dbReference type="PRINTS" id="PR00455">
    <property type="entry name" value="HTHTETR"/>
</dbReference>
<dbReference type="InterPro" id="IPR023772">
    <property type="entry name" value="DNA-bd_HTH_TetR-type_CS"/>
</dbReference>
<feature type="DNA-binding region" description="H-T-H motif" evidence="5">
    <location>
        <begin position="25"/>
        <end position="44"/>
    </location>
</feature>
<accession>A0A841PUI9</accession>
<evidence type="ECO:0000256" key="5">
    <source>
        <dbReference type="PROSITE-ProRule" id="PRU00335"/>
    </source>
</evidence>
<evidence type="ECO:0000256" key="1">
    <source>
        <dbReference type="ARBA" id="ARBA00022491"/>
    </source>
</evidence>
<dbReference type="PANTHER" id="PTHR43479">
    <property type="entry name" value="ACREF/ENVCD OPERON REPRESSOR-RELATED"/>
    <property type="match status" value="1"/>
</dbReference>
<proteinExistence type="predicted"/>
<dbReference type="FunFam" id="1.10.10.60:FF:000141">
    <property type="entry name" value="TetR family transcriptional regulator"/>
    <property type="match status" value="1"/>
</dbReference>
<evidence type="ECO:0000313" key="7">
    <source>
        <dbReference type="EMBL" id="MBB6452470.1"/>
    </source>
</evidence>
<dbReference type="EMBL" id="JACHGH010000002">
    <property type="protein sequence ID" value="MBB6452470.1"/>
    <property type="molecule type" value="Genomic_DNA"/>
</dbReference>
<evidence type="ECO:0000256" key="4">
    <source>
        <dbReference type="ARBA" id="ARBA00023163"/>
    </source>
</evidence>
<comment type="caution">
    <text evidence="7">The sequence shown here is derived from an EMBL/GenBank/DDBJ whole genome shotgun (WGS) entry which is preliminary data.</text>
</comment>
<feature type="domain" description="HTH tetR-type" evidence="6">
    <location>
        <begin position="2"/>
        <end position="62"/>
    </location>
</feature>
<dbReference type="Proteomes" id="UP000581688">
    <property type="component" value="Unassembled WGS sequence"/>
</dbReference>
<keyword evidence="3 5" id="KW-0238">DNA-binding</keyword>
<dbReference type="InterPro" id="IPR001647">
    <property type="entry name" value="HTH_TetR"/>
</dbReference>
<organism evidence="7 8">
    <name type="scientific">Salirhabdus euzebyi</name>
    <dbReference type="NCBI Taxonomy" id="394506"/>
    <lineage>
        <taxon>Bacteria</taxon>
        <taxon>Bacillati</taxon>
        <taxon>Bacillota</taxon>
        <taxon>Bacilli</taxon>
        <taxon>Bacillales</taxon>
        <taxon>Bacillaceae</taxon>
        <taxon>Salirhabdus</taxon>
    </lineage>
</organism>
<keyword evidence="4" id="KW-0804">Transcription</keyword>
<sequence length="292" mass="34633">MSDRKQQVIKMAHQLFIEKGFQATSIQDIIDYCGIAKGTFYNYFSSKNELLIAIFTEAYTKMEKERNKILIGQDHSNIQLFIKQIEFQMYMNRKNKMVALFEEVLVSHDEELKQFIKEGQLRLVQWVYLRFIQLFGEEKKTYLLDCAIMFIGILHQNIKYADKRKNADEEVHKVVHYSVNRIVKVVEEVAESGEQLHEPSHLDSWLSKDKRADQTFRLRLTETITSLRKRLKEDKDQVRYIELIDFIQDEISHSHHPRKMLIESSLASLKNVLSEKELVEELENILNTYIIK</sequence>
<name>A0A841PUI9_9BACI</name>
<dbReference type="InterPro" id="IPR050624">
    <property type="entry name" value="HTH-type_Tx_Regulator"/>
</dbReference>
<dbReference type="PANTHER" id="PTHR43479:SF22">
    <property type="entry name" value="TRANSCRIPTIONAL REGULATOR, TETR FAMILY"/>
    <property type="match status" value="1"/>
</dbReference>
<dbReference type="InterPro" id="IPR009057">
    <property type="entry name" value="Homeodomain-like_sf"/>
</dbReference>
<evidence type="ECO:0000256" key="3">
    <source>
        <dbReference type="ARBA" id="ARBA00023125"/>
    </source>
</evidence>
<dbReference type="Pfam" id="PF00440">
    <property type="entry name" value="TetR_N"/>
    <property type="match status" value="1"/>
</dbReference>
<protein>
    <submittedName>
        <fullName evidence="7">AcrR family transcriptional regulator</fullName>
    </submittedName>
</protein>
<dbReference type="RefSeq" id="WP_174494877.1">
    <property type="nucleotide sequence ID" value="NZ_CADDWK010000002.1"/>
</dbReference>
<keyword evidence="1" id="KW-0678">Repressor</keyword>
<dbReference type="PROSITE" id="PS50977">
    <property type="entry name" value="HTH_TETR_2"/>
    <property type="match status" value="1"/>
</dbReference>
<keyword evidence="2" id="KW-0805">Transcription regulation</keyword>
<dbReference type="GO" id="GO:0045892">
    <property type="term" value="P:negative regulation of DNA-templated transcription"/>
    <property type="evidence" value="ECO:0007669"/>
    <property type="project" value="UniProtKB-ARBA"/>
</dbReference>
<dbReference type="AlphaFoldDB" id="A0A841PUI9"/>